<proteinExistence type="inferred from homology"/>
<comment type="similarity">
    <text evidence="7">Belongs to the TRAP transporter large permease family.</text>
</comment>
<evidence type="ECO:0000256" key="6">
    <source>
        <dbReference type="ARBA" id="ARBA00023136"/>
    </source>
</evidence>
<dbReference type="PIRSF" id="PIRSF006066">
    <property type="entry name" value="HI0050"/>
    <property type="match status" value="1"/>
</dbReference>
<evidence type="ECO:0000256" key="1">
    <source>
        <dbReference type="ARBA" id="ARBA00004429"/>
    </source>
</evidence>
<keyword evidence="3 7" id="KW-0997">Cell inner membrane</keyword>
<dbReference type="Proteomes" id="UP001060336">
    <property type="component" value="Chromosome"/>
</dbReference>
<dbReference type="PANTHER" id="PTHR33362">
    <property type="entry name" value="SIALIC ACID TRAP TRANSPORTER PERMEASE PROTEIN SIAT-RELATED"/>
    <property type="match status" value="1"/>
</dbReference>
<dbReference type="Pfam" id="PF06808">
    <property type="entry name" value="DctM"/>
    <property type="match status" value="1"/>
</dbReference>
<feature type="transmembrane region" description="Helical" evidence="7">
    <location>
        <begin position="169"/>
        <end position="195"/>
    </location>
</feature>
<keyword evidence="6 7" id="KW-0472">Membrane</keyword>
<dbReference type="GO" id="GO:0005886">
    <property type="term" value="C:plasma membrane"/>
    <property type="evidence" value="ECO:0007669"/>
    <property type="project" value="UniProtKB-SubCell"/>
</dbReference>
<protein>
    <recommendedName>
        <fullName evidence="7">TRAP transporter large permease protein</fullName>
    </recommendedName>
</protein>
<evidence type="ECO:0000256" key="4">
    <source>
        <dbReference type="ARBA" id="ARBA00022692"/>
    </source>
</evidence>
<gene>
    <name evidence="9" type="ORF">NUH88_16155</name>
</gene>
<dbReference type="InterPro" id="IPR004681">
    <property type="entry name" value="TRAP_DctM"/>
</dbReference>
<evidence type="ECO:0000313" key="9">
    <source>
        <dbReference type="EMBL" id="UUX48923.1"/>
    </source>
</evidence>
<comment type="function">
    <text evidence="7">Part of the tripartite ATP-independent periplasmic (TRAP) transport system.</text>
</comment>
<comment type="caution">
    <text evidence="7">Lacks conserved residue(s) required for the propagation of feature annotation.</text>
</comment>
<evidence type="ECO:0000256" key="2">
    <source>
        <dbReference type="ARBA" id="ARBA00022475"/>
    </source>
</evidence>
<evidence type="ECO:0000256" key="7">
    <source>
        <dbReference type="RuleBase" id="RU369079"/>
    </source>
</evidence>
<keyword evidence="10" id="KW-1185">Reference proteome</keyword>
<feature type="transmembrane region" description="Helical" evidence="7">
    <location>
        <begin position="311"/>
        <end position="341"/>
    </location>
</feature>
<feature type="domain" description="TRAP C4-dicarboxylate transport system permease DctM subunit" evidence="8">
    <location>
        <begin position="7"/>
        <end position="413"/>
    </location>
</feature>
<feature type="transmembrane region" description="Helical" evidence="7">
    <location>
        <begin position="47"/>
        <end position="65"/>
    </location>
</feature>
<keyword evidence="7" id="KW-0813">Transport</keyword>
<feature type="transmembrane region" description="Helical" evidence="7">
    <location>
        <begin position="394"/>
        <end position="418"/>
    </location>
</feature>
<feature type="transmembrane region" description="Helical" evidence="7">
    <location>
        <begin position="207"/>
        <end position="226"/>
    </location>
</feature>
<dbReference type="GO" id="GO:0022857">
    <property type="term" value="F:transmembrane transporter activity"/>
    <property type="evidence" value="ECO:0007669"/>
    <property type="project" value="UniProtKB-UniRule"/>
</dbReference>
<feature type="transmembrane region" description="Helical" evidence="7">
    <location>
        <begin position="133"/>
        <end position="157"/>
    </location>
</feature>
<reference evidence="9" key="1">
    <citation type="submission" date="2022-08" db="EMBL/GenBank/DDBJ databases">
        <title>Nisaea acidiphila sp. nov., isolated from a marine algal debris and emended description of the genus Nisaea Urios et al. 2008.</title>
        <authorList>
            <person name="Kwon K."/>
        </authorList>
    </citation>
    <scope>NUCLEOTIDE SEQUENCE</scope>
    <source>
        <strain evidence="9">MEBiC11861</strain>
    </source>
</reference>
<sequence>MIWLASALFALLLVGVPIGISLAGSTAIMVMFDDFLSFSTLFEAFYIFVSKYTLIAIPFFIYAGFLMEKTGLVRGLFNFADALIGWVPGGFAYATLIAAVLFGAISGSSTAMAAAMSVIAYPEMIKRGYPKWMAAGVIASAGGIALLIPPSITLILFGVITEVSIVDLFFAGVVPGLMLAISDAIIIVAVSVFVVKLPAGTFNLEQCWKAFLDALPALLMPVLVLGGLYGGVFTPTEAGAAAASYALAYGAIFKRKEFFAGLMDVTRRTMNLTAIVFFLLGCVGIFQFFLANMGWPQEIAAWAGDLGLSKFAFLFALMATLLVLSMWLTGAAILVLTVPIYFPVALSLGVDPIHLGILTALCIEIGSVIPPVGLNLFAVSGVTGLPVTQVIRGSFPFCISDTVVLIIVLLFPMLALWLPGQLITSHF</sequence>
<dbReference type="AlphaFoldDB" id="A0A9J7AMP9"/>
<evidence type="ECO:0000313" key="10">
    <source>
        <dbReference type="Proteomes" id="UP001060336"/>
    </source>
</evidence>
<comment type="subcellular location">
    <subcellularLocation>
        <location evidence="1 7">Cell inner membrane</location>
        <topology evidence="1 7">Multi-pass membrane protein</topology>
    </subcellularLocation>
</comment>
<evidence type="ECO:0000259" key="8">
    <source>
        <dbReference type="Pfam" id="PF06808"/>
    </source>
</evidence>
<dbReference type="RefSeq" id="WP_257767424.1">
    <property type="nucleotide sequence ID" value="NZ_CP102480.1"/>
</dbReference>
<keyword evidence="2" id="KW-1003">Cell membrane</keyword>
<dbReference type="KEGG" id="naci:NUH88_16155"/>
<evidence type="ECO:0000256" key="3">
    <source>
        <dbReference type="ARBA" id="ARBA00022519"/>
    </source>
</evidence>
<keyword evidence="5 7" id="KW-1133">Transmembrane helix</keyword>
<evidence type="ECO:0000256" key="5">
    <source>
        <dbReference type="ARBA" id="ARBA00022989"/>
    </source>
</evidence>
<name>A0A9J7AMP9_9PROT</name>
<feature type="transmembrane region" description="Helical" evidence="7">
    <location>
        <begin position="272"/>
        <end position="291"/>
    </location>
</feature>
<accession>A0A9J7AMP9</accession>
<keyword evidence="4 7" id="KW-0812">Transmembrane</keyword>
<organism evidence="9 10">
    <name type="scientific">Nisaea acidiphila</name>
    <dbReference type="NCBI Taxonomy" id="1862145"/>
    <lineage>
        <taxon>Bacteria</taxon>
        <taxon>Pseudomonadati</taxon>
        <taxon>Pseudomonadota</taxon>
        <taxon>Alphaproteobacteria</taxon>
        <taxon>Rhodospirillales</taxon>
        <taxon>Thalassobaculaceae</taxon>
        <taxon>Nisaea</taxon>
    </lineage>
</organism>
<dbReference type="PANTHER" id="PTHR33362:SF5">
    <property type="entry name" value="C4-DICARBOXYLATE TRAP TRANSPORTER LARGE PERMEASE PROTEIN DCTM"/>
    <property type="match status" value="1"/>
</dbReference>
<dbReference type="EMBL" id="CP102480">
    <property type="protein sequence ID" value="UUX48923.1"/>
    <property type="molecule type" value="Genomic_DNA"/>
</dbReference>
<dbReference type="InterPro" id="IPR010656">
    <property type="entry name" value="DctM"/>
</dbReference>
<comment type="subunit">
    <text evidence="7">The complex comprises the extracytoplasmic solute receptor protein and the two transmembrane proteins.</text>
</comment>
<dbReference type="NCBIfam" id="TIGR00786">
    <property type="entry name" value="dctM"/>
    <property type="match status" value="1"/>
</dbReference>